<feature type="region of interest" description="Disordered" evidence="3">
    <location>
        <begin position="61"/>
        <end position="99"/>
    </location>
</feature>
<dbReference type="PANTHER" id="PTHR33050">
    <property type="entry name" value="REVERSE TRANSCRIPTASE DOMAIN-CONTAINING PROTEIN"/>
    <property type="match status" value="1"/>
</dbReference>
<evidence type="ECO:0000256" key="1">
    <source>
        <dbReference type="ARBA" id="ARBA00023125"/>
    </source>
</evidence>
<evidence type="ECO:0000256" key="3">
    <source>
        <dbReference type="SAM" id="MobiDB-lite"/>
    </source>
</evidence>
<protein>
    <recommendedName>
        <fullName evidence="8">Reverse transcriptase domain-containing protein</fullName>
    </recommendedName>
</protein>
<dbReference type="CDD" id="cd09275">
    <property type="entry name" value="RNase_HI_RT_DIRS1"/>
    <property type="match status" value="1"/>
</dbReference>
<keyword evidence="1" id="KW-0238">DNA-binding</keyword>
<comment type="caution">
    <text evidence="6">The sequence shown here is derived from an EMBL/GenBank/DDBJ whole genome shotgun (WGS) entry which is preliminary data.</text>
</comment>
<keyword evidence="7" id="KW-1185">Reference proteome</keyword>
<proteinExistence type="predicted"/>
<feature type="compositionally biased region" description="Pro residues" evidence="3">
    <location>
        <begin position="8"/>
        <end position="34"/>
    </location>
</feature>
<dbReference type="EMBL" id="BRPK01000003">
    <property type="protein sequence ID" value="GLB36092.1"/>
    <property type="molecule type" value="Genomic_DNA"/>
</dbReference>
<dbReference type="InterPro" id="IPR043128">
    <property type="entry name" value="Rev_trsase/Diguanyl_cyclase"/>
</dbReference>
<dbReference type="AlphaFoldDB" id="A0A9P3PIR4"/>
<organism evidence="6 7">
    <name type="scientific">Lyophyllum shimeji</name>
    <name type="common">Hon-shimeji</name>
    <name type="synonym">Tricholoma shimeji</name>
    <dbReference type="NCBI Taxonomy" id="47721"/>
    <lineage>
        <taxon>Eukaryota</taxon>
        <taxon>Fungi</taxon>
        <taxon>Dikarya</taxon>
        <taxon>Basidiomycota</taxon>
        <taxon>Agaricomycotina</taxon>
        <taxon>Agaricomycetes</taxon>
        <taxon>Agaricomycetidae</taxon>
        <taxon>Agaricales</taxon>
        <taxon>Tricholomatineae</taxon>
        <taxon>Lyophyllaceae</taxon>
        <taxon>Lyophyllum</taxon>
    </lineage>
</organism>
<feature type="region of interest" description="Disordered" evidence="3">
    <location>
        <begin position="1"/>
        <end position="42"/>
    </location>
</feature>
<dbReference type="PROSITE" id="PS51900">
    <property type="entry name" value="CB"/>
    <property type="match status" value="1"/>
</dbReference>
<feature type="compositionally biased region" description="Pro residues" evidence="3">
    <location>
        <begin position="65"/>
        <end position="88"/>
    </location>
</feature>
<dbReference type="InterPro" id="IPR052055">
    <property type="entry name" value="Hepadnavirus_pol/RT"/>
</dbReference>
<dbReference type="PROSITE" id="PS50878">
    <property type="entry name" value="RT_POL"/>
    <property type="match status" value="1"/>
</dbReference>
<dbReference type="InterPro" id="IPR044068">
    <property type="entry name" value="CB"/>
</dbReference>
<accession>A0A9P3PIR4</accession>
<dbReference type="Gene3D" id="3.30.70.270">
    <property type="match status" value="1"/>
</dbReference>
<dbReference type="InterPro" id="IPR011010">
    <property type="entry name" value="DNA_brk_join_enz"/>
</dbReference>
<feature type="domain" description="Core-binding (CB)" evidence="5">
    <location>
        <begin position="854"/>
        <end position="939"/>
    </location>
</feature>
<dbReference type="InterPro" id="IPR000477">
    <property type="entry name" value="RT_dom"/>
</dbReference>
<dbReference type="InterPro" id="IPR013762">
    <property type="entry name" value="Integrase-like_cat_sf"/>
</dbReference>
<evidence type="ECO:0008006" key="8">
    <source>
        <dbReference type="Google" id="ProtNLM"/>
    </source>
</evidence>
<dbReference type="InterPro" id="IPR010998">
    <property type="entry name" value="Integrase_recombinase_N"/>
</dbReference>
<dbReference type="PANTHER" id="PTHR33050:SF8">
    <property type="entry name" value="REVERSE TRANSCRIPTASE DOMAIN-CONTAINING PROTEIN"/>
    <property type="match status" value="1"/>
</dbReference>
<dbReference type="GO" id="GO:0006310">
    <property type="term" value="P:DNA recombination"/>
    <property type="evidence" value="ECO:0007669"/>
    <property type="project" value="UniProtKB-KW"/>
</dbReference>
<dbReference type="GO" id="GO:0003677">
    <property type="term" value="F:DNA binding"/>
    <property type="evidence" value="ECO:0007669"/>
    <property type="project" value="UniProtKB-KW"/>
</dbReference>
<evidence type="ECO:0000259" key="4">
    <source>
        <dbReference type="PROSITE" id="PS50878"/>
    </source>
</evidence>
<dbReference type="Pfam" id="PF00078">
    <property type="entry name" value="RVT_1"/>
    <property type="match status" value="1"/>
</dbReference>
<gene>
    <name evidence="6" type="ORF">LshimejAT787_0303800</name>
</gene>
<dbReference type="InterPro" id="IPR043502">
    <property type="entry name" value="DNA/RNA_pol_sf"/>
</dbReference>
<sequence length="1198" mass="133563">MPDNGQIPPVPPVTPAAPNPTPAPPAASPSPPSPSLSELTGLIQTISQQVSLLQLQAAAAQAQPAAPPQPAQPPPPAAPQPAAPPPFVGPLTTNPAAGASPPPTLLSLFPEVEAATITSIIQHEFRGSDLYKLDSRYRDKTERQVLSLHGGTLELTSDDKALKEYKTPNSILVPLHTYFNILVQHAHHSRRSADVSFGFFRYCTHLTQVASEYEWHAVVPYHMAFFAKRRREMIDGDYSGFSEAFCFEEGQSLQPGGPMPKLQYREVHGGEVPVGSPPPLYEMRNSPTPSHPRPRPHLGEPFPSSPVSSLSDALPHNHLFPPLHLPPPRPNTDPRSNLPTYDPSLPTVSSSLNTDAWSFYLRDYPNRIFVDTLIHIIRHGADIGFEGDATASQSCTNLKSAAEHPDAITSDIALQLANGRTHGPFPSPPLAHFRTSPLGAALRKRSSKVRRIHHLSWPHGTSVNDGIPEAQASIVYDMFHHAVDDLIRSGRGSLMVKLDLEQAFRHIPVRPSLWHLLGFTWLGQFYYDVVLAFGLRSAPYIFNLFAEALHWILQRHIPARFRHYLDDFLAIFKPDTPVERVKQALEWMLALGRQLGLRFQPTKVEGPTTRLDFLGIELDSVAMEARLGPDKLAYLQSLLDDWSQKATCTLKELEELTGYLQFCSQVIPTSRAFIRSLYDFRNSFSSPFAKRRLPRPARHDIAWWRAFAAEWNGIRFLSPNRETIDVYTDASGTKGMGGVFGAQWFSARMPRRYRKAHIQVKEMYAVIYAILCWGESFRGKHIIFHIDNDAVFRALNNLTIRSEPTMRLLRHFLNLACRLDLSFSSVWLSSSENSLADAASPLLEAPPHWWYERYPQYPKAVAFYLWHGLASSTRTTYSTGQNSFINYVHLNGLYNDDGSILPASQHAILGWVASLGGRVQPKTIKQYLTHVKSMHTDLDLPFTAVESPLVQRLFRGIKRFHGERDRKPKMPITLPILHDLLAQLRPDSNHSHTVIYAACCLAYAGLLRCGEFTTKKGEFDPSVNLSKRCVQFFPDYDNATSIVLHLPASKTDPFRKGIAVHIAAAPGKPTCPVAALKRMYAAGADKDLDAPLFSGPNGKSLTRSFFIQSIREALFNAGYNPNLFAGHSFRRGAASAAAAAGCSDYEIQLLGRWRSDAYKLYIELDSNRLYHISSSLHWVHPPSGTYEPPALHASTYLA</sequence>
<keyword evidence="2" id="KW-0233">DNA recombination</keyword>
<evidence type="ECO:0000259" key="5">
    <source>
        <dbReference type="PROSITE" id="PS51900"/>
    </source>
</evidence>
<dbReference type="SUPFAM" id="SSF56349">
    <property type="entry name" value="DNA breaking-rejoining enzymes"/>
    <property type="match status" value="1"/>
</dbReference>
<dbReference type="OrthoDB" id="2774821at2759"/>
<evidence type="ECO:0000313" key="7">
    <source>
        <dbReference type="Proteomes" id="UP001063166"/>
    </source>
</evidence>
<feature type="domain" description="Reverse transcriptase" evidence="4">
    <location>
        <begin position="422"/>
        <end position="618"/>
    </location>
</feature>
<evidence type="ECO:0000313" key="6">
    <source>
        <dbReference type="EMBL" id="GLB36092.1"/>
    </source>
</evidence>
<dbReference type="SUPFAM" id="SSF47823">
    <property type="entry name" value="lambda integrase-like, N-terminal domain"/>
    <property type="match status" value="1"/>
</dbReference>
<reference evidence="6" key="1">
    <citation type="submission" date="2022-07" db="EMBL/GenBank/DDBJ databases">
        <title>The genome of Lyophyllum shimeji provides insight into the initial evolution of ectomycorrhizal fungal genome.</title>
        <authorList>
            <person name="Kobayashi Y."/>
            <person name="Shibata T."/>
            <person name="Hirakawa H."/>
            <person name="Shigenobu S."/>
            <person name="Nishiyama T."/>
            <person name="Yamada A."/>
            <person name="Hasebe M."/>
            <person name="Kawaguchi M."/>
        </authorList>
    </citation>
    <scope>NUCLEOTIDE SEQUENCE</scope>
    <source>
        <strain evidence="6">AT787</strain>
    </source>
</reference>
<evidence type="ECO:0000256" key="2">
    <source>
        <dbReference type="ARBA" id="ARBA00023172"/>
    </source>
</evidence>
<feature type="region of interest" description="Disordered" evidence="3">
    <location>
        <begin position="269"/>
        <end position="342"/>
    </location>
</feature>
<dbReference type="SUPFAM" id="SSF56672">
    <property type="entry name" value="DNA/RNA polymerases"/>
    <property type="match status" value="1"/>
</dbReference>
<name>A0A9P3PIR4_LYOSH</name>
<dbReference type="Gene3D" id="1.10.150.130">
    <property type="match status" value="1"/>
</dbReference>
<dbReference type="Gene3D" id="3.10.10.10">
    <property type="entry name" value="HIV Type 1 Reverse Transcriptase, subunit A, domain 1"/>
    <property type="match status" value="1"/>
</dbReference>
<dbReference type="Gene3D" id="1.10.443.10">
    <property type="entry name" value="Intergrase catalytic core"/>
    <property type="match status" value="1"/>
</dbReference>
<dbReference type="GO" id="GO:0015074">
    <property type="term" value="P:DNA integration"/>
    <property type="evidence" value="ECO:0007669"/>
    <property type="project" value="InterPro"/>
</dbReference>
<dbReference type="Proteomes" id="UP001063166">
    <property type="component" value="Unassembled WGS sequence"/>
</dbReference>